<protein>
    <recommendedName>
        <fullName evidence="2">superoxide dismutase</fullName>
        <ecNumber evidence="2">1.15.1.1</ecNumber>
    </recommendedName>
</protein>
<evidence type="ECO:0000259" key="6">
    <source>
        <dbReference type="Pfam" id="PF02777"/>
    </source>
</evidence>
<name>A0ABQ7FTV2_DUNSA</name>
<keyword evidence="3" id="KW-0479">Metal-binding</keyword>
<accession>A0ABQ7FTV2</accession>
<evidence type="ECO:0000256" key="4">
    <source>
        <dbReference type="ARBA" id="ARBA00023002"/>
    </source>
</evidence>
<evidence type="ECO:0000256" key="3">
    <source>
        <dbReference type="ARBA" id="ARBA00022723"/>
    </source>
</evidence>
<dbReference type="InterPro" id="IPR019832">
    <property type="entry name" value="Mn/Fe_SOD_C"/>
</dbReference>
<proteinExistence type="inferred from homology"/>
<dbReference type="Proteomes" id="UP000815325">
    <property type="component" value="Unassembled WGS sequence"/>
</dbReference>
<evidence type="ECO:0000256" key="5">
    <source>
        <dbReference type="ARBA" id="ARBA00049204"/>
    </source>
</evidence>
<dbReference type="SUPFAM" id="SSF54719">
    <property type="entry name" value="Fe,Mn superoxide dismutase (SOD), C-terminal domain"/>
    <property type="match status" value="1"/>
</dbReference>
<dbReference type="InterPro" id="IPR050265">
    <property type="entry name" value="Fe/Mn_Superoxide_Dismutase"/>
</dbReference>
<dbReference type="PROSITE" id="PS00088">
    <property type="entry name" value="SOD_MN"/>
    <property type="match status" value="1"/>
</dbReference>
<dbReference type="InterPro" id="IPR001189">
    <property type="entry name" value="Mn/Fe_SOD"/>
</dbReference>
<reference evidence="7" key="1">
    <citation type="submission" date="2017-08" db="EMBL/GenBank/DDBJ databases">
        <authorList>
            <person name="Polle J.E."/>
            <person name="Barry K."/>
            <person name="Cushman J."/>
            <person name="Schmutz J."/>
            <person name="Tran D."/>
            <person name="Hathwaick L.T."/>
            <person name="Yim W.C."/>
            <person name="Jenkins J."/>
            <person name="Mckie-Krisberg Z.M."/>
            <person name="Prochnik S."/>
            <person name="Lindquist E."/>
            <person name="Dockter R.B."/>
            <person name="Adam C."/>
            <person name="Molina H."/>
            <person name="Bunkerborg J."/>
            <person name="Jin E."/>
            <person name="Buchheim M."/>
            <person name="Magnuson J."/>
        </authorList>
    </citation>
    <scope>NUCLEOTIDE SEQUENCE</scope>
    <source>
        <strain evidence="7">CCAP 19/18</strain>
    </source>
</reference>
<evidence type="ECO:0000313" key="7">
    <source>
        <dbReference type="EMBL" id="KAF5825853.1"/>
    </source>
</evidence>
<dbReference type="InterPro" id="IPR019833">
    <property type="entry name" value="Mn/Fe_SOD_BS"/>
</dbReference>
<evidence type="ECO:0000256" key="2">
    <source>
        <dbReference type="ARBA" id="ARBA00012682"/>
    </source>
</evidence>
<keyword evidence="4" id="KW-0560">Oxidoreductase</keyword>
<dbReference type="Gene3D" id="3.55.40.20">
    <property type="entry name" value="Iron/manganese superoxide dismutase, C-terminal domain"/>
    <property type="match status" value="1"/>
</dbReference>
<dbReference type="EMBL" id="MU071816">
    <property type="protein sequence ID" value="KAF5825853.1"/>
    <property type="molecule type" value="Genomic_DNA"/>
</dbReference>
<keyword evidence="8" id="KW-1185">Reference proteome</keyword>
<comment type="similarity">
    <text evidence="1">Belongs to the iron/manganese superoxide dismutase family.</text>
</comment>
<feature type="domain" description="Manganese/iron superoxide dismutase C-terminal" evidence="6">
    <location>
        <begin position="70"/>
        <end position="145"/>
    </location>
</feature>
<sequence length="152" mass="17063">MDRDGMRLDSSQEMEKHTPLKLLCRAASYQQFTCLTAFEPPSAENHYGYCSPSSSLLPLACIVFSLLSLFSVQGSGWGWLAYNKATGGLDIVTTQNQDPCSITGTIPLLGVDVWEHAYYLDYKNVRPDYLKAIWSVVNWRDVASRFEAAKKQ</sequence>
<comment type="caution">
    <text evidence="7">The sequence shown here is derived from an EMBL/GenBank/DDBJ whole genome shotgun (WGS) entry which is preliminary data.</text>
</comment>
<dbReference type="EC" id="1.15.1.1" evidence="2"/>
<gene>
    <name evidence="7" type="ORF">DUNSADRAFT_6361</name>
</gene>
<dbReference type="PANTHER" id="PTHR11404">
    <property type="entry name" value="SUPEROXIDE DISMUTASE 2"/>
    <property type="match status" value="1"/>
</dbReference>
<comment type="catalytic activity">
    <reaction evidence="5">
        <text>2 superoxide + 2 H(+) = H2O2 + O2</text>
        <dbReference type="Rhea" id="RHEA:20696"/>
        <dbReference type="ChEBI" id="CHEBI:15378"/>
        <dbReference type="ChEBI" id="CHEBI:15379"/>
        <dbReference type="ChEBI" id="CHEBI:16240"/>
        <dbReference type="ChEBI" id="CHEBI:18421"/>
        <dbReference type="EC" id="1.15.1.1"/>
    </reaction>
</comment>
<dbReference type="Pfam" id="PF02777">
    <property type="entry name" value="Sod_Fe_C"/>
    <property type="match status" value="1"/>
</dbReference>
<dbReference type="PANTHER" id="PTHR11404:SF6">
    <property type="entry name" value="SUPEROXIDE DISMUTASE [MN], MITOCHONDRIAL"/>
    <property type="match status" value="1"/>
</dbReference>
<evidence type="ECO:0000256" key="1">
    <source>
        <dbReference type="ARBA" id="ARBA00008714"/>
    </source>
</evidence>
<dbReference type="PRINTS" id="PR01703">
    <property type="entry name" value="MNSODISMTASE"/>
</dbReference>
<organism evidence="7 8">
    <name type="scientific">Dunaliella salina</name>
    <name type="common">Green alga</name>
    <name type="synonym">Protococcus salinus</name>
    <dbReference type="NCBI Taxonomy" id="3046"/>
    <lineage>
        <taxon>Eukaryota</taxon>
        <taxon>Viridiplantae</taxon>
        <taxon>Chlorophyta</taxon>
        <taxon>core chlorophytes</taxon>
        <taxon>Chlorophyceae</taxon>
        <taxon>CS clade</taxon>
        <taxon>Chlamydomonadales</taxon>
        <taxon>Dunaliellaceae</taxon>
        <taxon>Dunaliella</taxon>
    </lineage>
</organism>
<dbReference type="InterPro" id="IPR036314">
    <property type="entry name" value="SOD_C_sf"/>
</dbReference>
<evidence type="ECO:0000313" key="8">
    <source>
        <dbReference type="Proteomes" id="UP000815325"/>
    </source>
</evidence>